<reference evidence="1 2" key="1">
    <citation type="submission" date="2023-07" db="EMBL/GenBank/DDBJ databases">
        <title>Sorghum-associated microbial communities from plants grown in Nebraska, USA.</title>
        <authorList>
            <person name="Schachtman D."/>
        </authorList>
    </citation>
    <scope>NUCLEOTIDE SEQUENCE [LARGE SCALE GENOMIC DNA]</scope>
    <source>
        <strain evidence="1 2">BE310</strain>
    </source>
</reference>
<gene>
    <name evidence="1" type="ORF">J2X16_001552</name>
</gene>
<dbReference type="EMBL" id="JAVDXQ010000002">
    <property type="protein sequence ID" value="MDR7296213.1"/>
    <property type="molecule type" value="Genomic_DNA"/>
</dbReference>
<sequence length="191" mass="21539">MAEDQSDIDVVTLILEKYAAKNLFSVKKFVGNGCGKLRNKCGAWAKTLVDSGCHHVMLFHDLDRSDEKTLRATLEAKVPAKDFPSSFIVIPTEELEAWLLADEVAIQKAFSLSKTPKRIADCEKVPSPKEHIGKIVWQIDKKRYLNTVHNKKIAEHIQLDNIRRCTSFKSLDSHILAKVFKKKPPAKKAST</sequence>
<keyword evidence="2" id="KW-1185">Reference proteome</keyword>
<accession>A0ABU1Z6Y9</accession>
<dbReference type="RefSeq" id="WP_310343437.1">
    <property type="nucleotide sequence ID" value="NZ_JAVDXQ010000002.1"/>
</dbReference>
<dbReference type="Pfam" id="PF14103">
    <property type="entry name" value="DUF4276"/>
    <property type="match status" value="1"/>
</dbReference>
<organism evidence="1 2">
    <name type="scientific">Pelomonas aquatica</name>
    <dbReference type="NCBI Taxonomy" id="431058"/>
    <lineage>
        <taxon>Bacteria</taxon>
        <taxon>Pseudomonadati</taxon>
        <taxon>Pseudomonadota</taxon>
        <taxon>Betaproteobacteria</taxon>
        <taxon>Burkholderiales</taxon>
        <taxon>Sphaerotilaceae</taxon>
        <taxon>Roseateles</taxon>
    </lineage>
</organism>
<evidence type="ECO:0000313" key="1">
    <source>
        <dbReference type="EMBL" id="MDR7296213.1"/>
    </source>
</evidence>
<comment type="caution">
    <text evidence="1">The sequence shown here is derived from an EMBL/GenBank/DDBJ whole genome shotgun (WGS) entry which is preliminary data.</text>
</comment>
<evidence type="ECO:0008006" key="3">
    <source>
        <dbReference type="Google" id="ProtNLM"/>
    </source>
</evidence>
<dbReference type="Proteomes" id="UP001180536">
    <property type="component" value="Unassembled WGS sequence"/>
</dbReference>
<dbReference type="InterPro" id="IPR025455">
    <property type="entry name" value="DUF4276"/>
</dbReference>
<proteinExistence type="predicted"/>
<evidence type="ECO:0000313" key="2">
    <source>
        <dbReference type="Proteomes" id="UP001180536"/>
    </source>
</evidence>
<protein>
    <recommendedName>
        <fullName evidence="3">DUF4276 family protein</fullName>
    </recommendedName>
</protein>
<name>A0ABU1Z6Y9_9BURK</name>